<gene>
    <name evidence="1" type="ORF">MENT_LOCUS48240</name>
</gene>
<organism evidence="1 2">
    <name type="scientific">Meloidogyne enterolobii</name>
    <name type="common">Root-knot nematode worm</name>
    <name type="synonym">Meloidogyne mayaguensis</name>
    <dbReference type="NCBI Taxonomy" id="390850"/>
    <lineage>
        <taxon>Eukaryota</taxon>
        <taxon>Metazoa</taxon>
        <taxon>Ecdysozoa</taxon>
        <taxon>Nematoda</taxon>
        <taxon>Chromadorea</taxon>
        <taxon>Rhabditida</taxon>
        <taxon>Tylenchina</taxon>
        <taxon>Tylenchomorpha</taxon>
        <taxon>Tylenchoidea</taxon>
        <taxon>Meloidogynidae</taxon>
        <taxon>Meloidogyninae</taxon>
        <taxon>Meloidogyne</taxon>
    </lineage>
</organism>
<comment type="caution">
    <text evidence="1">The sequence shown here is derived from an EMBL/GenBank/DDBJ whole genome shotgun (WGS) entry which is preliminary data.</text>
</comment>
<protein>
    <submittedName>
        <fullName evidence="1">Uncharacterized protein</fullName>
    </submittedName>
</protein>
<dbReference type="OrthoDB" id="5897056at2759"/>
<reference evidence="1 2" key="1">
    <citation type="submission" date="2020-08" db="EMBL/GenBank/DDBJ databases">
        <authorList>
            <person name="Koutsovoulos G."/>
            <person name="Danchin GJ E."/>
        </authorList>
    </citation>
    <scope>NUCLEOTIDE SEQUENCE [LARGE SCALE GENOMIC DNA]</scope>
</reference>
<evidence type="ECO:0000313" key="1">
    <source>
        <dbReference type="EMBL" id="CAD2195172.1"/>
    </source>
</evidence>
<proteinExistence type="predicted"/>
<accession>A0A6V7X7Q0</accession>
<dbReference type="EMBL" id="CAJEWN010001185">
    <property type="protein sequence ID" value="CAD2195172.1"/>
    <property type="molecule type" value="Genomic_DNA"/>
</dbReference>
<dbReference type="AlphaFoldDB" id="A0A6V7X7Q0"/>
<name>A0A6V7X7Q0_MELEN</name>
<dbReference type="Proteomes" id="UP000580250">
    <property type="component" value="Unassembled WGS sequence"/>
</dbReference>
<sequence>MGSNLSLQTSISNNIYKLINVEEFIINLGDSSTIGLNKIIESKGVNEAITGISKINKIESNLRNNFKTQLGAYLDDYFGLWAIGNDILPPIYLENKELNLYVYRSCNCSMKFWLLPPSVREMPKWRKMDYGTPLCPKMNRIFFLFNKQIEGGNKLKMKLELMENITKNPTIFLLHVWDVNDWANYVQKIIDEELKIILNKPTKFTEKYCLFC</sequence>
<evidence type="ECO:0000313" key="2">
    <source>
        <dbReference type="Proteomes" id="UP000580250"/>
    </source>
</evidence>